<reference evidence="1 2" key="1">
    <citation type="journal article" date="2013" name="Int. J. Syst. Evol. Microbiol.">
        <title>Marinoscillum luteum sp. nov., isolated from marine sediment.</title>
        <authorList>
            <person name="Cha I.T."/>
            <person name="Park S.J."/>
            <person name="Kim S.J."/>
            <person name="Kim J.G."/>
            <person name="Jung M.Y."/>
            <person name="Shin K.S."/>
            <person name="Kwon K.K."/>
            <person name="Yang S.H."/>
            <person name="Seo Y.S."/>
            <person name="Rhee S.K."/>
        </authorList>
    </citation>
    <scope>NUCLEOTIDE SEQUENCE [LARGE SCALE GENOMIC DNA]</scope>
    <source>
        <strain evidence="1 2">KCTC 23939</strain>
    </source>
</reference>
<protein>
    <submittedName>
        <fullName evidence="1">PorP/SprF family type IX secretion system membrane protein</fullName>
    </submittedName>
</protein>
<dbReference type="Pfam" id="PF11751">
    <property type="entry name" value="PorP_SprF"/>
    <property type="match status" value="1"/>
</dbReference>
<keyword evidence="2" id="KW-1185">Reference proteome</keyword>
<evidence type="ECO:0000313" key="2">
    <source>
        <dbReference type="Proteomes" id="UP001610063"/>
    </source>
</evidence>
<proteinExistence type="predicted"/>
<comment type="caution">
    <text evidence="1">The sequence shown here is derived from an EMBL/GenBank/DDBJ whole genome shotgun (WGS) entry which is preliminary data.</text>
</comment>
<dbReference type="Proteomes" id="UP001610063">
    <property type="component" value="Unassembled WGS sequence"/>
</dbReference>
<dbReference type="InterPro" id="IPR019861">
    <property type="entry name" value="PorP/SprF_Bacteroidetes"/>
</dbReference>
<accession>A0ABW7N6J5</accession>
<organism evidence="1 2">
    <name type="scientific">Marinoscillum luteum</name>
    <dbReference type="NCBI Taxonomy" id="861051"/>
    <lineage>
        <taxon>Bacteria</taxon>
        <taxon>Pseudomonadati</taxon>
        <taxon>Bacteroidota</taxon>
        <taxon>Cytophagia</taxon>
        <taxon>Cytophagales</taxon>
        <taxon>Reichenbachiellaceae</taxon>
        <taxon>Marinoscillum</taxon>
    </lineage>
</organism>
<dbReference type="NCBIfam" id="TIGR03519">
    <property type="entry name" value="T9SS_PorP_fam"/>
    <property type="match status" value="1"/>
</dbReference>
<dbReference type="EMBL" id="JBIPKE010000014">
    <property type="protein sequence ID" value="MFH6983222.1"/>
    <property type="molecule type" value="Genomic_DNA"/>
</dbReference>
<gene>
    <name evidence="1" type="ORF">ACHKAR_07220</name>
</gene>
<evidence type="ECO:0000313" key="1">
    <source>
        <dbReference type="EMBL" id="MFH6983222.1"/>
    </source>
</evidence>
<dbReference type="RefSeq" id="WP_395416777.1">
    <property type="nucleotide sequence ID" value="NZ_JBIPKE010000014.1"/>
</dbReference>
<name>A0ABW7N6J5_9BACT</name>
<sequence>MKKWWLLGILVLGFFLSRAQSNFFFGHYMFNPSYLNPGWSGSEQQAFVAFQHRSQWVGYSSSFDGTGGAPNTQMLTGIVPIRGFVISSVGINVSNDNLGPQSNFQVQLPLTYTLELRKGQLHLGAAPGVFSQTQKFNQLRPNEPDPLIQGGSEVQTKFNLSAGLFYSSNDGWFMGLGAVNLMRPGFDFGQEGLSNKQELSIAMHGGYSFKINDDLKIAPTALIRSNLTNVTFDLGGIVTLRDKMWGGLSYRRDESAIIYLGYGLLEDNRLKVGYSFDFVFQNQAAKAPTSHEIFIRYDLPDLVFGGRKTVKTPRFTF</sequence>